<evidence type="ECO:0000256" key="8">
    <source>
        <dbReference type="ARBA" id="ARBA00023136"/>
    </source>
</evidence>
<keyword evidence="6" id="KW-0915">Sodium</keyword>
<evidence type="ECO:0000256" key="4">
    <source>
        <dbReference type="ARBA" id="ARBA00022692"/>
    </source>
</evidence>
<dbReference type="InterPro" id="IPR001873">
    <property type="entry name" value="ENaC"/>
</dbReference>
<dbReference type="Pfam" id="PF00858">
    <property type="entry name" value="ASC"/>
    <property type="match status" value="1"/>
</dbReference>
<proteinExistence type="inferred from homology"/>
<evidence type="ECO:0000256" key="9">
    <source>
        <dbReference type="ARBA" id="ARBA00023201"/>
    </source>
</evidence>
<evidence type="ECO:0000256" key="3">
    <source>
        <dbReference type="ARBA" id="ARBA00022461"/>
    </source>
</evidence>
<dbReference type="PRINTS" id="PR01078">
    <property type="entry name" value="AMINACHANNEL"/>
</dbReference>
<dbReference type="PANTHER" id="PTHR11690:SF297">
    <property type="entry name" value="ACID-SENSING ION CHANNEL 1B"/>
    <property type="match status" value="1"/>
</dbReference>
<comment type="similarity">
    <text evidence="11">Belongs to the amiloride-sensitive sodium channel (TC 1.A.6) family.</text>
</comment>
<reference evidence="14" key="3">
    <citation type="journal article" date="2014" name="Nature">
        <title>Elephant shark genome provides unique insights into gnathostome evolution.</title>
        <authorList>
            <consortium name="International Elephant Shark Genome Sequencing Consortium"/>
            <person name="Venkatesh B."/>
            <person name="Lee A.P."/>
            <person name="Ravi V."/>
            <person name="Maurya A.K."/>
            <person name="Lian M.M."/>
            <person name="Swann J.B."/>
            <person name="Ohta Y."/>
            <person name="Flajnik M.F."/>
            <person name="Sutoh Y."/>
            <person name="Kasahara M."/>
            <person name="Hoon S."/>
            <person name="Gangu V."/>
            <person name="Roy S.W."/>
            <person name="Irimia M."/>
            <person name="Korzh V."/>
            <person name="Kondrychyn I."/>
            <person name="Lim Z.W."/>
            <person name="Tay B.H."/>
            <person name="Tohari S."/>
            <person name="Kong K.W."/>
            <person name="Ho S."/>
            <person name="Lorente-Galdos B."/>
            <person name="Quilez J."/>
            <person name="Marques-Bonet T."/>
            <person name="Raney B.J."/>
            <person name="Ingham P.W."/>
            <person name="Tay A."/>
            <person name="Hillier L.W."/>
            <person name="Minx P."/>
            <person name="Boehm T."/>
            <person name="Wilson R.K."/>
            <person name="Brenner S."/>
            <person name="Warren W.C."/>
        </authorList>
    </citation>
    <scope>NUCLEOTIDE SEQUENCE [LARGE SCALE GENOMIC DNA]</scope>
</reference>
<dbReference type="Ensembl" id="ENSCMIT00000040462.1">
    <property type="protein sequence ID" value="ENSCMIP00000039891.1"/>
    <property type="gene ID" value="ENSCMIG00000016683.1"/>
</dbReference>
<keyword evidence="7 11" id="KW-0406">Ion transport</keyword>
<name>A0A4W3JKD3_CALMI</name>
<organism evidence="13 14">
    <name type="scientific">Callorhinchus milii</name>
    <name type="common">Ghost shark</name>
    <dbReference type="NCBI Taxonomy" id="7868"/>
    <lineage>
        <taxon>Eukaryota</taxon>
        <taxon>Metazoa</taxon>
        <taxon>Chordata</taxon>
        <taxon>Craniata</taxon>
        <taxon>Vertebrata</taxon>
        <taxon>Chondrichthyes</taxon>
        <taxon>Holocephali</taxon>
        <taxon>Chimaeriformes</taxon>
        <taxon>Callorhinchidae</taxon>
        <taxon>Callorhinchus</taxon>
    </lineage>
</organism>
<dbReference type="InParanoid" id="A0A4W3JKD3"/>
<reference evidence="14" key="2">
    <citation type="journal article" date="2007" name="PLoS Biol.">
        <title>Survey sequencing and comparative analysis of the elephant shark (Callorhinchus milii) genome.</title>
        <authorList>
            <person name="Venkatesh B."/>
            <person name="Kirkness E.F."/>
            <person name="Loh Y.H."/>
            <person name="Halpern A.L."/>
            <person name="Lee A.P."/>
            <person name="Johnson J."/>
            <person name="Dandona N."/>
            <person name="Viswanathan L.D."/>
            <person name="Tay A."/>
            <person name="Venter J.C."/>
            <person name="Strausberg R.L."/>
            <person name="Brenner S."/>
        </authorList>
    </citation>
    <scope>NUCLEOTIDE SEQUENCE [LARGE SCALE GENOMIC DNA]</scope>
</reference>
<evidence type="ECO:0000256" key="7">
    <source>
        <dbReference type="ARBA" id="ARBA00023065"/>
    </source>
</evidence>
<protein>
    <submittedName>
        <fullName evidence="13">Uncharacterized protein</fullName>
    </submittedName>
</protein>
<dbReference type="GeneTree" id="ENSGT00940000162081"/>
<dbReference type="OMA" id="CTLHGIS"/>
<keyword evidence="3 11" id="KW-0894">Sodium channel</keyword>
<dbReference type="GO" id="GO:0005886">
    <property type="term" value="C:plasma membrane"/>
    <property type="evidence" value="ECO:0007669"/>
    <property type="project" value="TreeGrafter"/>
</dbReference>
<evidence type="ECO:0000256" key="1">
    <source>
        <dbReference type="ARBA" id="ARBA00004141"/>
    </source>
</evidence>
<dbReference type="AlphaFoldDB" id="A0A4W3JKD3"/>
<evidence type="ECO:0000256" key="6">
    <source>
        <dbReference type="ARBA" id="ARBA00023053"/>
    </source>
</evidence>
<evidence type="ECO:0000256" key="11">
    <source>
        <dbReference type="RuleBase" id="RU000679"/>
    </source>
</evidence>
<evidence type="ECO:0000313" key="14">
    <source>
        <dbReference type="Proteomes" id="UP000314986"/>
    </source>
</evidence>
<reference evidence="13" key="4">
    <citation type="submission" date="2025-08" db="UniProtKB">
        <authorList>
            <consortium name="Ensembl"/>
        </authorList>
    </citation>
    <scope>IDENTIFICATION</scope>
</reference>
<dbReference type="GO" id="GO:0160128">
    <property type="term" value="F:pH-gated monoatomic ion channel activity"/>
    <property type="evidence" value="ECO:0007669"/>
    <property type="project" value="TreeGrafter"/>
</dbReference>
<evidence type="ECO:0000256" key="2">
    <source>
        <dbReference type="ARBA" id="ARBA00022448"/>
    </source>
</evidence>
<keyword evidence="4 11" id="KW-0812">Transmembrane</keyword>
<evidence type="ECO:0000256" key="10">
    <source>
        <dbReference type="ARBA" id="ARBA00023303"/>
    </source>
</evidence>
<feature type="transmembrane region" description="Helical" evidence="12">
    <location>
        <begin position="44"/>
        <end position="62"/>
    </location>
</feature>
<dbReference type="Gene3D" id="1.10.3590.10">
    <property type="entry name" value="acid-sensing ion channel 1 domain"/>
    <property type="match status" value="1"/>
</dbReference>
<keyword evidence="9 11" id="KW-0739">Sodium transport</keyword>
<accession>A0A4W3JKD3</accession>
<keyword evidence="2 11" id="KW-0813">Transport</keyword>
<keyword evidence="14" id="KW-1185">Reference proteome</keyword>
<keyword evidence="10 11" id="KW-0407">Ion channel</keyword>
<evidence type="ECO:0000313" key="13">
    <source>
        <dbReference type="Ensembl" id="ENSCMIP00000039891.1"/>
    </source>
</evidence>
<reference evidence="13" key="5">
    <citation type="submission" date="2025-09" db="UniProtKB">
        <authorList>
            <consortium name="Ensembl"/>
        </authorList>
    </citation>
    <scope>IDENTIFICATION</scope>
</reference>
<evidence type="ECO:0000256" key="12">
    <source>
        <dbReference type="SAM" id="Phobius"/>
    </source>
</evidence>
<keyword evidence="8 12" id="KW-0472">Membrane</keyword>
<reference evidence="14" key="1">
    <citation type="journal article" date="2006" name="Science">
        <title>Ancient noncoding elements conserved in the human genome.</title>
        <authorList>
            <person name="Venkatesh B."/>
            <person name="Kirkness E.F."/>
            <person name="Loh Y.H."/>
            <person name="Halpern A.L."/>
            <person name="Lee A.P."/>
            <person name="Johnson J."/>
            <person name="Dandona N."/>
            <person name="Viswanathan L.D."/>
            <person name="Tay A."/>
            <person name="Venter J.C."/>
            <person name="Strausberg R.L."/>
            <person name="Brenner S."/>
        </authorList>
    </citation>
    <scope>NUCLEOTIDE SEQUENCE [LARGE SCALE GENOMIC DNA]</scope>
</reference>
<dbReference type="Gene3D" id="1.10.287.770">
    <property type="entry name" value="YojJ-like"/>
    <property type="match status" value="1"/>
</dbReference>
<dbReference type="PANTHER" id="PTHR11690">
    <property type="entry name" value="AMILORIDE-SENSITIVE SODIUM CHANNEL-RELATED"/>
    <property type="match status" value="1"/>
</dbReference>
<comment type="subcellular location">
    <subcellularLocation>
        <location evidence="1">Membrane</location>
        <topology evidence="1">Multi-pass membrane protein</topology>
    </subcellularLocation>
</comment>
<evidence type="ECO:0000256" key="5">
    <source>
        <dbReference type="ARBA" id="ARBA00022989"/>
    </source>
</evidence>
<dbReference type="Proteomes" id="UP000314986">
    <property type="component" value="Unassembled WGS sequence"/>
</dbReference>
<sequence length="204" mass="23343">MDDSSVSEKEEDSRPSDITVFAESCTLHGISHIFLPGGVTVRRMLWACAFLMSLSIFLYQVYDRITFYTEYHHVTTLDEMDSPLMTFPAISFCNYNRFRKTQVTKNDLYWMGALLGVKPPDYSKFLETIGQNSDFSKFFPTQTFDMKGFFDRAGHQVETMLLDCRYRSQECGAENFTTVSQQGGWGWGVGERLEEAESGGWGEV</sequence>
<keyword evidence="5 12" id="KW-1133">Transmembrane helix</keyword>
<dbReference type="GO" id="GO:0015280">
    <property type="term" value="F:ligand-gated sodium channel activity"/>
    <property type="evidence" value="ECO:0007669"/>
    <property type="project" value="TreeGrafter"/>
</dbReference>
<dbReference type="STRING" id="7868.ENSCMIP00000039891"/>